<organism evidence="1">
    <name type="scientific">Siphoviridae sp. ctHAs12</name>
    <dbReference type="NCBI Taxonomy" id="2827826"/>
    <lineage>
        <taxon>Viruses</taxon>
        <taxon>Duplodnaviria</taxon>
        <taxon>Heunggongvirae</taxon>
        <taxon>Uroviricota</taxon>
        <taxon>Caudoviricetes</taxon>
    </lineage>
</organism>
<accession>A0A8S5SIL4</accession>
<protein>
    <submittedName>
        <fullName evidence="1">Uncharacterized protein</fullName>
    </submittedName>
</protein>
<proteinExistence type="predicted"/>
<dbReference type="EMBL" id="BK032599">
    <property type="protein sequence ID" value="DAF50659.1"/>
    <property type="molecule type" value="Genomic_DNA"/>
</dbReference>
<sequence>MAAEGEILCGCPGSFSDVVLARVFHICLGITA</sequence>
<name>A0A8S5SIL4_9CAUD</name>
<reference evidence="1" key="1">
    <citation type="journal article" date="2021" name="Proc. Natl. Acad. Sci. U.S.A.">
        <title>A Catalog of Tens of Thousands of Viruses from Human Metagenomes Reveals Hidden Associations with Chronic Diseases.</title>
        <authorList>
            <person name="Tisza M.J."/>
            <person name="Buck C.B."/>
        </authorList>
    </citation>
    <scope>NUCLEOTIDE SEQUENCE</scope>
    <source>
        <strain evidence="1">CtHAs12</strain>
    </source>
</reference>
<evidence type="ECO:0000313" key="1">
    <source>
        <dbReference type="EMBL" id="DAF50659.1"/>
    </source>
</evidence>